<keyword evidence="2" id="KW-1185">Reference proteome</keyword>
<dbReference type="InterPro" id="IPR016024">
    <property type="entry name" value="ARM-type_fold"/>
</dbReference>
<gene>
    <name evidence="1" type="ORF">DFA_00742</name>
</gene>
<dbReference type="EMBL" id="GL883010">
    <property type="protein sequence ID" value="EGG20877.1"/>
    <property type="molecule type" value="Genomic_DNA"/>
</dbReference>
<dbReference type="RefSeq" id="XP_004358727.1">
    <property type="nucleotide sequence ID" value="XM_004358670.1"/>
</dbReference>
<accession>F4PTJ5</accession>
<organism evidence="1 2">
    <name type="scientific">Cavenderia fasciculata</name>
    <name type="common">Slime mold</name>
    <name type="synonym">Dictyostelium fasciculatum</name>
    <dbReference type="NCBI Taxonomy" id="261658"/>
    <lineage>
        <taxon>Eukaryota</taxon>
        <taxon>Amoebozoa</taxon>
        <taxon>Evosea</taxon>
        <taxon>Eumycetozoa</taxon>
        <taxon>Dictyostelia</taxon>
        <taxon>Acytosteliales</taxon>
        <taxon>Cavenderiaceae</taxon>
        <taxon>Cavenderia</taxon>
    </lineage>
</organism>
<reference evidence="2" key="1">
    <citation type="journal article" date="2011" name="Genome Res.">
        <title>Phylogeny-wide analysis of social amoeba genomes highlights ancient origins for complex intercellular communication.</title>
        <authorList>
            <person name="Heidel A.J."/>
            <person name="Lawal H.M."/>
            <person name="Felder M."/>
            <person name="Schilde C."/>
            <person name="Helps N.R."/>
            <person name="Tunggal B."/>
            <person name="Rivero F."/>
            <person name="John U."/>
            <person name="Schleicher M."/>
            <person name="Eichinger L."/>
            <person name="Platzer M."/>
            <person name="Noegel A.A."/>
            <person name="Schaap P."/>
            <person name="Gloeckner G."/>
        </authorList>
    </citation>
    <scope>NUCLEOTIDE SEQUENCE [LARGE SCALE GENOMIC DNA]</scope>
    <source>
        <strain evidence="2">SH3</strain>
    </source>
</reference>
<sequence length="716" mass="83133">MVVDSLSILSPSDSFIDLIANLARERERDDRQSTSTRSDSSSSVVVLNEFEQKYQDDYIHKQRDQTLSWLYHLSLDPTTSLMIRNESIYLLDQELIHQIERKLANRSQVIANTISLVDLFNLALGITNNTKVTDALISIIHSIISLDKFGKLYPEMKKATESDDPFQRDLTLKVLEKCWQPFLENVNYKKFLRLLYVYLTETSTPAFKQRIVNLIDHIAKSQTEVYLVSPFKFFFQIILEMWDHNHDRHPDTKVLVNRLVSDLGSVGKIFDEKMVPNSLDVIRLMHPTTHPYLSERVFPILMNLFSKVEFTSLAPSYSYFSSIGKCVGWRYFKKYFIQFIHYFKRLIVPLVQRVELVPLILETIMDMDVSNTSIFIPIILKTTCRDNDFSVVDKIPPTLFKHIVPYLDGLLDGLLKRFTITDRPTPTTLANILEIVVAKQGATLRNQDIFHRYTVQELTFCERVGVQGRGRFKMIKDMIKAIKVVPLPIAQELIAICGRIDQKMYTKWIDMYELPLDSFNENFGEPGYFNEYRIEPVRDTMIENQQTMYIVASVAAGDRQKELSVQWQVLLSNAHSKLEYILRADITTASVVKVAHSLRLALVQWYILCDYHGAAKGEGVRGETEATKMYYKQLIPAYAKFFSCLLIKSQAELSPELACPFWKIVILIYNESIEKNNNQQQQHLKEFDNRFQNIQINPNFKEDIKTQFPLLLNDNK</sequence>
<dbReference type="SUPFAM" id="SSF48371">
    <property type="entry name" value="ARM repeat"/>
    <property type="match status" value="1"/>
</dbReference>
<dbReference type="GeneID" id="14872607"/>
<proteinExistence type="predicted"/>
<dbReference type="KEGG" id="dfa:DFA_00742"/>
<dbReference type="Proteomes" id="UP000007797">
    <property type="component" value="Unassembled WGS sequence"/>
</dbReference>
<evidence type="ECO:0000313" key="2">
    <source>
        <dbReference type="Proteomes" id="UP000007797"/>
    </source>
</evidence>
<protein>
    <submittedName>
        <fullName evidence="1">Uncharacterized protein</fullName>
    </submittedName>
</protein>
<dbReference type="AlphaFoldDB" id="F4PTJ5"/>
<evidence type="ECO:0000313" key="1">
    <source>
        <dbReference type="EMBL" id="EGG20877.1"/>
    </source>
</evidence>
<name>F4PTJ5_CACFS</name>